<dbReference type="GO" id="GO:0071555">
    <property type="term" value="P:cell wall organization"/>
    <property type="evidence" value="ECO:0007669"/>
    <property type="project" value="UniProtKB-KW"/>
</dbReference>
<keyword evidence="7 8" id="KW-0961">Cell wall biogenesis/degradation</keyword>
<keyword evidence="3 7" id="KW-0963">Cytoplasm</keyword>
<evidence type="ECO:0000256" key="6">
    <source>
        <dbReference type="ARBA" id="ARBA00022840"/>
    </source>
</evidence>
<keyword evidence="7 8" id="KW-0573">Peptidoglycan synthesis</keyword>
<evidence type="ECO:0000256" key="2">
    <source>
        <dbReference type="ARBA" id="ARBA00004752"/>
    </source>
</evidence>
<evidence type="ECO:0000256" key="1">
    <source>
        <dbReference type="ARBA" id="ARBA00004496"/>
    </source>
</evidence>
<dbReference type="HAMAP" id="MF_00639">
    <property type="entry name" value="MurD"/>
    <property type="match status" value="1"/>
</dbReference>
<feature type="domain" description="Mur ligase C-terminal" evidence="9">
    <location>
        <begin position="322"/>
        <end position="435"/>
    </location>
</feature>
<dbReference type="SUPFAM" id="SSF53623">
    <property type="entry name" value="MurD-like peptide ligases, catalytic domain"/>
    <property type="match status" value="1"/>
</dbReference>
<organism evidence="11 12">
    <name type="scientific">Acidomonas methanolica NBRC 104435</name>
    <dbReference type="NCBI Taxonomy" id="1231351"/>
    <lineage>
        <taxon>Bacteria</taxon>
        <taxon>Pseudomonadati</taxon>
        <taxon>Pseudomonadota</taxon>
        <taxon>Alphaproteobacteria</taxon>
        <taxon>Acetobacterales</taxon>
        <taxon>Acetobacteraceae</taxon>
        <taxon>Acidomonas</taxon>
    </lineage>
</organism>
<dbReference type="Gene3D" id="3.40.1190.10">
    <property type="entry name" value="Mur-like, catalytic domain"/>
    <property type="match status" value="1"/>
</dbReference>
<evidence type="ECO:0000256" key="8">
    <source>
        <dbReference type="RuleBase" id="RU003664"/>
    </source>
</evidence>
<keyword evidence="7 8" id="KW-0132">Cell division</keyword>
<name>A0A023D6A9_ACIMT</name>
<protein>
    <recommendedName>
        <fullName evidence="7 8">UDP-N-acetylmuramoylalanine--D-glutamate ligase</fullName>
        <ecNumber evidence="7 8">6.3.2.9</ecNumber>
    </recommendedName>
    <alternativeName>
        <fullName evidence="7">D-glutamic acid-adding enzyme</fullName>
    </alternativeName>
    <alternativeName>
        <fullName evidence="7">UDP-N-acetylmuramoyl-L-alanyl-D-glutamate synthetase</fullName>
    </alternativeName>
</protein>
<dbReference type="InterPro" id="IPR036615">
    <property type="entry name" value="Mur_ligase_C_dom_sf"/>
</dbReference>
<comment type="similarity">
    <text evidence="7">Belongs to the MurCDEF family.</text>
</comment>
<dbReference type="UniPathway" id="UPA00219"/>
<dbReference type="OrthoDB" id="9809796at2"/>
<evidence type="ECO:0000313" key="11">
    <source>
        <dbReference type="EMBL" id="GAJ29673.1"/>
    </source>
</evidence>
<dbReference type="InterPro" id="IPR036565">
    <property type="entry name" value="Mur-like_cat_sf"/>
</dbReference>
<comment type="subcellular location">
    <subcellularLocation>
        <location evidence="1 7 8">Cytoplasm</location>
    </subcellularLocation>
</comment>
<dbReference type="InterPro" id="IPR005762">
    <property type="entry name" value="MurD"/>
</dbReference>
<evidence type="ECO:0000313" key="12">
    <source>
        <dbReference type="Proteomes" id="UP000019760"/>
    </source>
</evidence>
<feature type="domain" description="Mur ligase central" evidence="10">
    <location>
        <begin position="124"/>
        <end position="300"/>
    </location>
</feature>
<dbReference type="GO" id="GO:0009252">
    <property type="term" value="P:peptidoglycan biosynthetic process"/>
    <property type="evidence" value="ECO:0007669"/>
    <property type="project" value="UniProtKB-UniRule"/>
</dbReference>
<dbReference type="GO" id="GO:0005737">
    <property type="term" value="C:cytoplasm"/>
    <property type="evidence" value="ECO:0007669"/>
    <property type="project" value="UniProtKB-SubCell"/>
</dbReference>
<evidence type="ECO:0000256" key="7">
    <source>
        <dbReference type="HAMAP-Rule" id="MF_00639"/>
    </source>
</evidence>
<feature type="binding site" evidence="7">
    <location>
        <begin position="126"/>
        <end position="132"/>
    </location>
    <ligand>
        <name>ATP</name>
        <dbReference type="ChEBI" id="CHEBI:30616"/>
    </ligand>
</feature>
<dbReference type="SUPFAM" id="SSF53244">
    <property type="entry name" value="MurD-like peptide ligases, peptide-binding domain"/>
    <property type="match status" value="1"/>
</dbReference>
<dbReference type="GO" id="GO:0008360">
    <property type="term" value="P:regulation of cell shape"/>
    <property type="evidence" value="ECO:0007669"/>
    <property type="project" value="UniProtKB-KW"/>
</dbReference>
<dbReference type="RefSeq" id="WP_042059886.1">
    <property type="nucleotide sequence ID" value="NZ_BAND01000074.1"/>
</dbReference>
<proteinExistence type="inferred from homology"/>
<dbReference type="EC" id="6.3.2.9" evidence="7 8"/>
<keyword evidence="7 8" id="KW-0131">Cell cycle</keyword>
<dbReference type="InterPro" id="IPR004101">
    <property type="entry name" value="Mur_ligase_C"/>
</dbReference>
<dbReference type="GO" id="GO:0005524">
    <property type="term" value="F:ATP binding"/>
    <property type="evidence" value="ECO:0007669"/>
    <property type="project" value="UniProtKB-UniRule"/>
</dbReference>
<reference evidence="11 12" key="2">
    <citation type="journal article" date="2014" name="FEMS Microbiol. Lett.">
        <title>Draft genomic DNA sequence of the facultatively methylotrophic bacterium Acidomonas methanolica type strain MB58.</title>
        <authorList>
            <person name="Higashiura N."/>
            <person name="Hadano H."/>
            <person name="Hirakawa H."/>
            <person name="Matsutani M."/>
            <person name="Takabe S."/>
            <person name="Matsushita K."/>
            <person name="Azuma Y."/>
        </authorList>
    </citation>
    <scope>NUCLEOTIDE SEQUENCE [LARGE SCALE GENOMIC DNA]</scope>
    <source>
        <strain evidence="11 12">MB58</strain>
    </source>
</reference>
<comment type="function">
    <text evidence="7 8">Cell wall formation. Catalyzes the addition of glutamate to the nucleotide precursor UDP-N-acetylmuramoyl-L-alanine (UMA).</text>
</comment>
<evidence type="ECO:0000256" key="3">
    <source>
        <dbReference type="ARBA" id="ARBA00022490"/>
    </source>
</evidence>
<dbReference type="Pfam" id="PF02875">
    <property type="entry name" value="Mur_ligase_C"/>
    <property type="match status" value="1"/>
</dbReference>
<keyword evidence="5 7" id="KW-0547">Nucleotide-binding</keyword>
<comment type="catalytic activity">
    <reaction evidence="7 8">
        <text>UDP-N-acetyl-alpha-D-muramoyl-L-alanine + D-glutamate + ATP = UDP-N-acetyl-alpha-D-muramoyl-L-alanyl-D-glutamate + ADP + phosphate + H(+)</text>
        <dbReference type="Rhea" id="RHEA:16429"/>
        <dbReference type="ChEBI" id="CHEBI:15378"/>
        <dbReference type="ChEBI" id="CHEBI:29986"/>
        <dbReference type="ChEBI" id="CHEBI:30616"/>
        <dbReference type="ChEBI" id="CHEBI:43474"/>
        <dbReference type="ChEBI" id="CHEBI:83898"/>
        <dbReference type="ChEBI" id="CHEBI:83900"/>
        <dbReference type="ChEBI" id="CHEBI:456216"/>
        <dbReference type="EC" id="6.3.2.9"/>
    </reaction>
</comment>
<dbReference type="Gene3D" id="3.90.190.20">
    <property type="entry name" value="Mur ligase, C-terminal domain"/>
    <property type="match status" value="1"/>
</dbReference>
<keyword evidence="7 8" id="KW-0133">Cell shape</keyword>
<dbReference type="Pfam" id="PF08245">
    <property type="entry name" value="Mur_ligase_M"/>
    <property type="match status" value="1"/>
</dbReference>
<reference evidence="12" key="1">
    <citation type="journal article" date="2014" name="FEMS Microbiol. Lett.">
        <title>Draft Genomic DNA Sequence of the Facultatively Methylotrophic Bacterium Acidomonas methanolica type strain MB58.</title>
        <authorList>
            <person name="Higashiura N."/>
            <person name="Hadano H."/>
            <person name="Hirakawa H."/>
            <person name="Matsutani M."/>
            <person name="Takabe S."/>
            <person name="Matsushita K."/>
            <person name="Azuma Y."/>
        </authorList>
    </citation>
    <scope>NUCLEOTIDE SEQUENCE [LARGE SCALE GENOMIC DNA]</scope>
    <source>
        <strain evidence="12">MB58</strain>
    </source>
</reference>
<evidence type="ECO:0000256" key="5">
    <source>
        <dbReference type="ARBA" id="ARBA00022741"/>
    </source>
</evidence>
<dbReference type="GO" id="GO:0051301">
    <property type="term" value="P:cell division"/>
    <property type="evidence" value="ECO:0007669"/>
    <property type="project" value="UniProtKB-KW"/>
</dbReference>
<gene>
    <name evidence="7" type="primary">murD</name>
    <name evidence="11" type="ORF">Amme_074_002</name>
</gene>
<dbReference type="NCBIfam" id="TIGR01087">
    <property type="entry name" value="murD"/>
    <property type="match status" value="1"/>
</dbReference>
<evidence type="ECO:0000259" key="10">
    <source>
        <dbReference type="Pfam" id="PF08245"/>
    </source>
</evidence>
<keyword evidence="6 7" id="KW-0067">ATP-binding</keyword>
<evidence type="ECO:0000256" key="4">
    <source>
        <dbReference type="ARBA" id="ARBA00022598"/>
    </source>
</evidence>
<dbReference type="SUPFAM" id="SSF51984">
    <property type="entry name" value="MurCD N-terminal domain"/>
    <property type="match status" value="1"/>
</dbReference>
<dbReference type="AlphaFoldDB" id="A0A023D6A9"/>
<keyword evidence="12" id="KW-1185">Reference proteome</keyword>
<keyword evidence="4 7" id="KW-0436">Ligase</keyword>
<dbReference type="EMBL" id="BAND01000074">
    <property type="protein sequence ID" value="GAJ29673.1"/>
    <property type="molecule type" value="Genomic_DNA"/>
</dbReference>
<dbReference type="PANTHER" id="PTHR43692">
    <property type="entry name" value="UDP-N-ACETYLMURAMOYLALANINE--D-GLUTAMATE LIGASE"/>
    <property type="match status" value="1"/>
</dbReference>
<dbReference type="GO" id="GO:0008764">
    <property type="term" value="F:UDP-N-acetylmuramoylalanine-D-glutamate ligase activity"/>
    <property type="evidence" value="ECO:0007669"/>
    <property type="project" value="UniProtKB-UniRule"/>
</dbReference>
<comment type="caution">
    <text evidence="11">The sequence shown here is derived from an EMBL/GenBank/DDBJ whole genome shotgun (WGS) entry which is preliminary data.</text>
</comment>
<dbReference type="InterPro" id="IPR013221">
    <property type="entry name" value="Mur_ligase_cen"/>
</dbReference>
<dbReference type="Proteomes" id="UP000019760">
    <property type="component" value="Unassembled WGS sequence"/>
</dbReference>
<comment type="pathway">
    <text evidence="2 7 8">Cell wall biogenesis; peptidoglycan biosynthesis.</text>
</comment>
<sequence>MSTPRPFPAALLAGRRFAVLGLGRNGGAAVDALLAMGASVQAWDDRNPAHPVSPPAQDRLTLAPFTTLKGMDALILSPGIPHTLPAPHPAAVLAREAAVPILSDAEILFRCVRAAGSRARFASVTGTNGKSTTTALLAHIVEQAGWPVAAGGNLGTAALALPLLPDDGAYVIEMSSYMLERLDRYHAATSCLLNLTPDHLDRHGDMAGYAAAKAHVFDHMDARDRAVIGVDDPWCAAIAESVTARGVPVTRLSLAGAPATLTFDGTTLKSDGRALFAMAEAPALPGAHNAQNALAAWAMAAHLGLSAEAIAAGLRSYPGLPHRQERVGTFQGVTFVNDSKATNAEAAEKALGCYDRVIWIAGGTAKSGGIESLAPLFPRIARAFLIGRDAPVLADTLARHGVPFEIAVTLDRAVPAAHAAARAENAPVVLLSPACASFDQFSSFEARGSQFIHLFGNLIESNTSTEPLPRED</sequence>
<evidence type="ECO:0000259" key="9">
    <source>
        <dbReference type="Pfam" id="PF02875"/>
    </source>
</evidence>
<dbReference type="Gene3D" id="3.40.50.720">
    <property type="entry name" value="NAD(P)-binding Rossmann-like Domain"/>
    <property type="match status" value="1"/>
</dbReference>
<dbReference type="PANTHER" id="PTHR43692:SF1">
    <property type="entry name" value="UDP-N-ACETYLMURAMOYLALANINE--D-GLUTAMATE LIGASE"/>
    <property type="match status" value="1"/>
</dbReference>
<accession>A0A023D6A9</accession>